<keyword evidence="1" id="KW-0472">Membrane</keyword>
<keyword evidence="3" id="KW-1185">Reference proteome</keyword>
<feature type="transmembrane region" description="Helical" evidence="1">
    <location>
        <begin position="104"/>
        <end position="125"/>
    </location>
</feature>
<dbReference type="HOGENOM" id="CLU_116633_0_0_3"/>
<keyword evidence="1" id="KW-0812">Transmembrane</keyword>
<dbReference type="AlphaFoldDB" id="B1WQ06"/>
<dbReference type="Proteomes" id="UP000001203">
    <property type="component" value="Chromosome circular"/>
</dbReference>
<keyword evidence="1" id="KW-1133">Transmembrane helix</keyword>
<feature type="transmembrane region" description="Helical" evidence="1">
    <location>
        <begin position="137"/>
        <end position="161"/>
    </location>
</feature>
<feature type="transmembrane region" description="Helical" evidence="1">
    <location>
        <begin position="20"/>
        <end position="39"/>
    </location>
</feature>
<feature type="transmembrane region" description="Helical" evidence="1">
    <location>
        <begin position="173"/>
        <end position="195"/>
    </location>
</feature>
<evidence type="ECO:0000256" key="1">
    <source>
        <dbReference type="SAM" id="Phobius"/>
    </source>
</evidence>
<dbReference type="KEGG" id="cyt:cce_3973"/>
<gene>
    <name evidence="2" type="ordered locus">cce_3973</name>
</gene>
<organism evidence="2 3">
    <name type="scientific">Crocosphaera subtropica (strain ATCC 51142 / BH68)</name>
    <name type="common">Cyanothece sp. (strain ATCC 51142)</name>
    <dbReference type="NCBI Taxonomy" id="43989"/>
    <lineage>
        <taxon>Bacteria</taxon>
        <taxon>Bacillati</taxon>
        <taxon>Cyanobacteriota</taxon>
        <taxon>Cyanophyceae</taxon>
        <taxon>Oscillatoriophycideae</taxon>
        <taxon>Chroococcales</taxon>
        <taxon>Aphanothecaceae</taxon>
        <taxon>Crocosphaera</taxon>
        <taxon>Crocosphaera subtropica</taxon>
    </lineage>
</organism>
<dbReference type="eggNOG" id="COG3224">
    <property type="taxonomic scope" value="Bacteria"/>
</dbReference>
<dbReference type="RefSeq" id="WP_009543934.1">
    <property type="nucleotide sequence ID" value="NC_010546.1"/>
</dbReference>
<protein>
    <submittedName>
        <fullName evidence="2">Uncharacterized protein</fullName>
    </submittedName>
</protein>
<dbReference type="OrthoDB" id="510168at2"/>
<reference evidence="2 3" key="1">
    <citation type="journal article" date="2008" name="Proc. Natl. Acad. Sci. U.S.A.">
        <title>The genome of Cyanothece 51142, a unicellular diazotrophic cyanobacterium important in the marine nitrogen cycle.</title>
        <authorList>
            <person name="Welsh E.A."/>
            <person name="Liberton M."/>
            <person name="Stoeckel J."/>
            <person name="Loh T."/>
            <person name="Elvitigala T."/>
            <person name="Wang C."/>
            <person name="Wollam A."/>
            <person name="Fulton R.S."/>
            <person name="Clifton S.W."/>
            <person name="Jacobs J.M."/>
            <person name="Aurora R."/>
            <person name="Ghosh B.K."/>
            <person name="Sherman L.A."/>
            <person name="Smith R.D."/>
            <person name="Wilson R.K."/>
            <person name="Pakrasi H.B."/>
        </authorList>
    </citation>
    <scope>NUCLEOTIDE SEQUENCE [LARGE SCALE GENOMIC DNA]</scope>
    <source>
        <strain evidence="3">ATCC 51142 / BH68</strain>
    </source>
</reference>
<accession>B1WQ06</accession>
<name>B1WQ06_CROS5</name>
<evidence type="ECO:0000313" key="2">
    <source>
        <dbReference type="EMBL" id="ACB53321.1"/>
    </source>
</evidence>
<dbReference type="EMBL" id="CP000806">
    <property type="protein sequence ID" value="ACB53321.1"/>
    <property type="molecule type" value="Genomic_DNA"/>
</dbReference>
<proteinExistence type="predicted"/>
<evidence type="ECO:0000313" key="3">
    <source>
        <dbReference type="Proteomes" id="UP000001203"/>
    </source>
</evidence>
<sequence>MKLSIIQNRKNSSGFQFNCLNWTGVTLIGFLCSLVWIEIGEVPDLNPFQAMIGATIIGCFQALVLSRFLTHPWLWILSSIMAWTLMGGSSFGLIGWFAPRTNLIMVRLTTGLILGSVTGIWVGFWQWFILKPVLSKSYLWILFSGISWSLSLSIGWIIGGILRSATHLFLGEVIGLIIVWLLVGIQTGIVLSYLLQQSGYKNLGK</sequence>
<feature type="transmembrane region" description="Helical" evidence="1">
    <location>
        <begin position="73"/>
        <end position="98"/>
    </location>
</feature>
<feature type="transmembrane region" description="Helical" evidence="1">
    <location>
        <begin position="45"/>
        <end position="66"/>
    </location>
</feature>